<gene>
    <name evidence="3" type="ORF">N180_14225</name>
</gene>
<dbReference type="SUPFAM" id="SSF51556">
    <property type="entry name" value="Metallo-dependent hydrolases"/>
    <property type="match status" value="1"/>
</dbReference>
<name>A0A081PJ23_9SPHI</name>
<dbReference type="Gene3D" id="3.20.20.140">
    <property type="entry name" value="Metal-dependent hydrolases"/>
    <property type="match status" value="1"/>
</dbReference>
<dbReference type="Proteomes" id="UP000028007">
    <property type="component" value="Unassembled WGS sequence"/>
</dbReference>
<comment type="caution">
    <text evidence="3">The sequence shown here is derived from an EMBL/GenBank/DDBJ whole genome shotgun (WGS) entry which is preliminary data.</text>
</comment>
<feature type="domain" description="Amidohydrolase-related" evidence="2">
    <location>
        <begin position="54"/>
        <end position="371"/>
    </location>
</feature>
<dbReference type="PANTHER" id="PTHR43794">
    <property type="entry name" value="AMINOHYDROLASE SSNA-RELATED"/>
    <property type="match status" value="1"/>
</dbReference>
<dbReference type="InterPro" id="IPR006680">
    <property type="entry name" value="Amidohydro-rel"/>
</dbReference>
<keyword evidence="1 3" id="KW-0378">Hydrolase</keyword>
<sequence length="389" mass="43589">MSIYLSASLVCPVSSPPLENGVISVDDDGRILELIPACMAKERNLEDVRFLDGVLVPGLVNTHVHLELSHLKGKVEEGTGLPGFVRQIIEQRAADDNEISEAMKLADAEQYRNGIVAAGDISNQLISRSVKMDSAIYYQTFVETMGFNPAMADEIIARVRKLKQDFLPLTAAIAPHAPYSVSRPLFDLIRAEGNTTCITIHNQETAEENQFFQRKEGHFLDLYKFLGLDISFFQAQQLTSLQYFLPLMPDDVRILLVHNTFTSAQDIKFAVESGKDIYWCLCPNANLYIEKRLPNLKLFRQEGLKVTLGTDSLSSNHQLSILEEMKTLHFQAAIPFDELLRWATLNGAKFLGFDQQLGSFEIGKKPGINLITDMKEGTLQPETAIQRIL</sequence>
<dbReference type="EMBL" id="JNFF01000032">
    <property type="protein sequence ID" value="KEQ30696.1"/>
    <property type="molecule type" value="Genomic_DNA"/>
</dbReference>
<dbReference type="InterPro" id="IPR032466">
    <property type="entry name" value="Metal_Hydrolase"/>
</dbReference>
<organism evidence="3 4">
    <name type="scientific">Pedobacter antarcticus 4BY</name>
    <dbReference type="NCBI Taxonomy" id="1358423"/>
    <lineage>
        <taxon>Bacteria</taxon>
        <taxon>Pseudomonadati</taxon>
        <taxon>Bacteroidota</taxon>
        <taxon>Sphingobacteriia</taxon>
        <taxon>Sphingobacteriales</taxon>
        <taxon>Sphingobacteriaceae</taxon>
        <taxon>Pedobacter</taxon>
    </lineage>
</organism>
<dbReference type="PANTHER" id="PTHR43794:SF11">
    <property type="entry name" value="AMIDOHYDROLASE-RELATED DOMAIN-CONTAINING PROTEIN"/>
    <property type="match status" value="1"/>
</dbReference>
<evidence type="ECO:0000313" key="4">
    <source>
        <dbReference type="Proteomes" id="UP000028007"/>
    </source>
</evidence>
<dbReference type="RefSeq" id="WP_037439236.1">
    <property type="nucleotide sequence ID" value="NZ_JNFF01000032.1"/>
</dbReference>
<evidence type="ECO:0000259" key="2">
    <source>
        <dbReference type="Pfam" id="PF01979"/>
    </source>
</evidence>
<proteinExistence type="predicted"/>
<dbReference type="OrthoDB" id="9807210at2"/>
<dbReference type="InterPro" id="IPR050287">
    <property type="entry name" value="MTA/SAH_deaminase"/>
</dbReference>
<keyword evidence="4" id="KW-1185">Reference proteome</keyword>
<dbReference type="eggNOG" id="COG0402">
    <property type="taxonomic scope" value="Bacteria"/>
</dbReference>
<dbReference type="Pfam" id="PF01979">
    <property type="entry name" value="Amidohydro_1"/>
    <property type="match status" value="1"/>
</dbReference>
<evidence type="ECO:0000313" key="3">
    <source>
        <dbReference type="EMBL" id="KEQ30696.1"/>
    </source>
</evidence>
<reference evidence="3 4" key="1">
    <citation type="journal article" date="1992" name="Int. J. Syst. Bacteriol.">
        <title>Sphingobacterium antarcticus sp. nov. a Psychrotrophic Bacterium from the Soils of Schirmacher Oasis, Antarctica.</title>
        <authorList>
            <person name="Shivaji S."/>
            <person name="Ray M.K."/>
            <person name="Rao N.S."/>
            <person name="Saiserr L."/>
            <person name="Jagannadham M.V."/>
            <person name="Kumar G.S."/>
            <person name="Reddy G."/>
            <person name="Bhargava P.M."/>
        </authorList>
    </citation>
    <scope>NUCLEOTIDE SEQUENCE [LARGE SCALE GENOMIC DNA]</scope>
    <source>
        <strain evidence="3 4">4BY</strain>
    </source>
</reference>
<protein>
    <submittedName>
        <fullName evidence="3">Amidohydrolase</fullName>
    </submittedName>
</protein>
<dbReference type="AlphaFoldDB" id="A0A081PJ23"/>
<dbReference type="GO" id="GO:0016787">
    <property type="term" value="F:hydrolase activity"/>
    <property type="evidence" value="ECO:0007669"/>
    <property type="project" value="UniProtKB-KW"/>
</dbReference>
<evidence type="ECO:0000256" key="1">
    <source>
        <dbReference type="ARBA" id="ARBA00022801"/>
    </source>
</evidence>
<accession>A0A081PJ23</accession>